<feature type="transmembrane region" description="Helical" evidence="3">
    <location>
        <begin position="176"/>
        <end position="195"/>
    </location>
</feature>
<feature type="transmembrane region" description="Helical" evidence="3">
    <location>
        <begin position="134"/>
        <end position="156"/>
    </location>
</feature>
<dbReference type="PANTHER" id="PTHR11360:SF238">
    <property type="entry name" value="SD10469P"/>
    <property type="match status" value="1"/>
</dbReference>
<feature type="transmembrane region" description="Helical" evidence="3">
    <location>
        <begin position="614"/>
        <end position="634"/>
    </location>
</feature>
<dbReference type="EMBL" id="CP092625">
    <property type="protein sequence ID" value="UMM44138.1"/>
    <property type="molecule type" value="Genomic_DNA"/>
</dbReference>
<feature type="transmembrane region" description="Helical" evidence="3">
    <location>
        <begin position="579"/>
        <end position="602"/>
    </location>
</feature>
<dbReference type="SUPFAM" id="SSF103473">
    <property type="entry name" value="MFS general substrate transporter"/>
    <property type="match status" value="1"/>
</dbReference>
<dbReference type="AlphaFoldDB" id="A0AAE9FEK2"/>
<keyword evidence="3" id="KW-1133">Transmembrane helix</keyword>
<keyword evidence="3" id="KW-0472">Membrane</keyword>
<feature type="transmembrane region" description="Helical" evidence="3">
    <location>
        <begin position="295"/>
        <end position="316"/>
    </location>
</feature>
<feature type="domain" description="Major facilitator superfamily (MFS) profile" evidence="4">
    <location>
        <begin position="135"/>
        <end position="668"/>
    </location>
</feature>
<feature type="transmembrane region" description="Helical" evidence="3">
    <location>
        <begin position="487"/>
        <end position="507"/>
    </location>
</feature>
<accession>A0AAE9FEK2</accession>
<dbReference type="FunFam" id="1.20.1250.20:FF:000669">
    <property type="entry name" value="MonoCarboxylate Transporter family"/>
    <property type="match status" value="1"/>
</dbReference>
<dbReference type="InterPro" id="IPR020846">
    <property type="entry name" value="MFS_dom"/>
</dbReference>
<feature type="transmembrane region" description="Helical" evidence="3">
    <location>
        <begin position="527"/>
        <end position="545"/>
    </location>
</feature>
<evidence type="ECO:0000313" key="5">
    <source>
        <dbReference type="EMBL" id="UMM44138.1"/>
    </source>
</evidence>
<dbReference type="InterPro" id="IPR036259">
    <property type="entry name" value="MFS_trans_sf"/>
</dbReference>
<dbReference type="FunFam" id="1.20.1250.20:FF:000666">
    <property type="entry name" value="MonoCarboxylate Transporter family"/>
    <property type="match status" value="1"/>
</dbReference>
<gene>
    <name evidence="5" type="ORF">L5515_019364</name>
</gene>
<comment type="subcellular location">
    <subcellularLocation>
        <location evidence="1">Membrane</location>
        <topology evidence="1">Multi-pass membrane protein</topology>
    </subcellularLocation>
</comment>
<feature type="transmembrane region" description="Helical" evidence="3">
    <location>
        <begin position="231"/>
        <end position="252"/>
    </location>
</feature>
<dbReference type="GO" id="GO:0016020">
    <property type="term" value="C:membrane"/>
    <property type="evidence" value="ECO:0007669"/>
    <property type="project" value="UniProtKB-SubCell"/>
</dbReference>
<evidence type="ECO:0000313" key="6">
    <source>
        <dbReference type="Proteomes" id="UP000829354"/>
    </source>
</evidence>
<sequence length="696" mass="75672">MEHSVSFPSASHAPSRNSLPVITITTQIEDDDVEEECEGIQLHQLHAGQKQCCTLFLWTGKHQKCCKDHPSHRRKTAEISIVCFGTNKPSDKMTDGEHNGEHNTEEKKLGPQDPETVEKELEEVGFVAPPDGGYGWAIVASSFLINMVVDGVIFTVGKILQPAWVHGFNISEASAAMTMSILSGFYFFVVSGPVASALCNVFGCRQVALAGSVIAAVGFLLSIPAPNIYMLYLTFGLIAGAGFGMMYLPAIVIISQYFAKKRSLATGIAVCGSGIGTTVFAMLNDVVWEFVKKDWQQFLVYTATVTISGFAAALLLRPLKASQDQIEKVAEIVENYEQHKDKVPESPSLSKHNTPFLSSLELHTAGKHGNGVHRNGSVKSIIEAVAKDVEELNRPLARMDVFYTGSTTNIAARSRTGTMNREEAAEHLKNLRENLKEGTPQQYLSKLELNVADDGTIQHVQEKNVMRDIGQALKNLLDRQLLGSPSFLLLALSGTLTLCCFYVPFIYLGNHLDKIEGLTVAEKSFTVSLIGVLNIIARIGCGYIADRPEVSALVVNNIALILAGLATMTVPFYTAYWHFLAFCFPFSVGVACFAALRSVIVLELIGLEKMSNAFGILLTFMGVGAVIGSPMAAAMKDYTGNFDTSFYVMGALMAISGAMCIPLGALRKWELNRVTTSDAKAEVELQKLTEEEAKAI</sequence>
<dbReference type="CDD" id="cd17352">
    <property type="entry name" value="MFS_MCT_SLC16"/>
    <property type="match status" value="1"/>
</dbReference>
<evidence type="ECO:0000259" key="4">
    <source>
        <dbReference type="PROSITE" id="PS50850"/>
    </source>
</evidence>
<feature type="compositionally biased region" description="Basic and acidic residues" evidence="2">
    <location>
        <begin position="90"/>
        <end position="110"/>
    </location>
</feature>
<dbReference type="InterPro" id="IPR050327">
    <property type="entry name" value="Proton-linked_MCT"/>
</dbReference>
<dbReference type="InterPro" id="IPR011701">
    <property type="entry name" value="MFS"/>
</dbReference>
<dbReference type="Pfam" id="PF07690">
    <property type="entry name" value="MFS_1"/>
    <property type="match status" value="1"/>
</dbReference>
<organism evidence="5 6">
    <name type="scientific">Caenorhabditis briggsae</name>
    <dbReference type="NCBI Taxonomy" id="6238"/>
    <lineage>
        <taxon>Eukaryota</taxon>
        <taxon>Metazoa</taxon>
        <taxon>Ecdysozoa</taxon>
        <taxon>Nematoda</taxon>
        <taxon>Chromadorea</taxon>
        <taxon>Rhabditida</taxon>
        <taxon>Rhabditina</taxon>
        <taxon>Rhabditomorpha</taxon>
        <taxon>Rhabditoidea</taxon>
        <taxon>Rhabditidae</taxon>
        <taxon>Peloderinae</taxon>
        <taxon>Caenorhabditis</taxon>
    </lineage>
</organism>
<evidence type="ECO:0000256" key="3">
    <source>
        <dbReference type="SAM" id="Phobius"/>
    </source>
</evidence>
<proteinExistence type="predicted"/>
<evidence type="ECO:0000256" key="1">
    <source>
        <dbReference type="ARBA" id="ARBA00004141"/>
    </source>
</evidence>
<protein>
    <recommendedName>
        <fullName evidence="4">Major facilitator superfamily (MFS) profile domain-containing protein</fullName>
    </recommendedName>
</protein>
<keyword evidence="3" id="KW-0812">Transmembrane</keyword>
<feature type="transmembrane region" description="Helical" evidence="3">
    <location>
        <begin position="207"/>
        <end position="225"/>
    </location>
</feature>
<feature type="transmembrane region" description="Helical" evidence="3">
    <location>
        <begin position="552"/>
        <end position="573"/>
    </location>
</feature>
<reference evidence="5 6" key="1">
    <citation type="submission" date="2022-04" db="EMBL/GenBank/DDBJ databases">
        <title>Chromosome-level reference genomes for two strains of Caenorhabditis briggsae: an improved platform for comparative genomics.</title>
        <authorList>
            <person name="Stevens L."/>
            <person name="Andersen E."/>
        </authorList>
    </citation>
    <scope>NUCLEOTIDE SEQUENCE [LARGE SCALE GENOMIC DNA]</scope>
    <source>
        <strain evidence="5">VX34</strain>
        <tissue evidence="5">Whole-organism</tissue>
    </source>
</reference>
<evidence type="ECO:0000256" key="2">
    <source>
        <dbReference type="SAM" id="MobiDB-lite"/>
    </source>
</evidence>
<name>A0AAE9FEK2_CAEBR</name>
<feature type="transmembrane region" description="Helical" evidence="3">
    <location>
        <begin position="264"/>
        <end position="283"/>
    </location>
</feature>
<feature type="region of interest" description="Disordered" evidence="2">
    <location>
        <begin position="90"/>
        <end position="113"/>
    </location>
</feature>
<dbReference type="PROSITE" id="PS50850">
    <property type="entry name" value="MFS"/>
    <property type="match status" value="1"/>
</dbReference>
<dbReference type="GO" id="GO:0022857">
    <property type="term" value="F:transmembrane transporter activity"/>
    <property type="evidence" value="ECO:0007669"/>
    <property type="project" value="InterPro"/>
</dbReference>
<feature type="transmembrane region" description="Helical" evidence="3">
    <location>
        <begin position="646"/>
        <end position="666"/>
    </location>
</feature>
<dbReference type="PANTHER" id="PTHR11360">
    <property type="entry name" value="MONOCARBOXYLATE TRANSPORTER"/>
    <property type="match status" value="1"/>
</dbReference>
<dbReference type="Gene3D" id="1.20.1250.20">
    <property type="entry name" value="MFS general substrate transporter like domains"/>
    <property type="match status" value="2"/>
</dbReference>
<keyword evidence="6" id="KW-1185">Reference proteome</keyword>
<dbReference type="Proteomes" id="UP000829354">
    <property type="component" value="Chromosome X"/>
</dbReference>